<name>A0ABW9W3Y7_9BURK</name>
<dbReference type="InterPro" id="IPR022742">
    <property type="entry name" value="Hydrolase_4"/>
</dbReference>
<comment type="caution">
    <text evidence="3">The sequence shown here is derived from an EMBL/GenBank/DDBJ whole genome shotgun (WGS) entry which is preliminary data.</text>
</comment>
<feature type="domain" description="Serine aminopeptidase S33" evidence="2">
    <location>
        <begin position="195"/>
        <end position="425"/>
    </location>
</feature>
<dbReference type="InterPro" id="IPR029058">
    <property type="entry name" value="AB_hydrolase_fold"/>
</dbReference>
<feature type="signal peptide" evidence="1">
    <location>
        <begin position="1"/>
        <end position="21"/>
    </location>
</feature>
<evidence type="ECO:0000256" key="1">
    <source>
        <dbReference type="SAM" id="SignalP"/>
    </source>
</evidence>
<dbReference type="Gene3D" id="3.40.50.1820">
    <property type="entry name" value="alpha/beta hydrolase"/>
    <property type="match status" value="1"/>
</dbReference>
<dbReference type="InterPro" id="IPR053145">
    <property type="entry name" value="AB_hydrolase_Est10"/>
</dbReference>
<dbReference type="Pfam" id="PF12146">
    <property type="entry name" value="Hydrolase_4"/>
    <property type="match status" value="1"/>
</dbReference>
<dbReference type="SUPFAM" id="SSF53474">
    <property type="entry name" value="alpha/beta-Hydrolases"/>
    <property type="match status" value="1"/>
</dbReference>
<proteinExistence type="predicted"/>
<protein>
    <submittedName>
        <fullName evidence="3">Alpha/beta fold hydrolase</fullName>
    </submittedName>
</protein>
<gene>
    <name evidence="3" type="ORF">GTP69_19985</name>
</gene>
<evidence type="ECO:0000313" key="3">
    <source>
        <dbReference type="EMBL" id="MYN28683.1"/>
    </source>
</evidence>
<dbReference type="PANTHER" id="PTHR43265:SF1">
    <property type="entry name" value="ESTERASE ESTD"/>
    <property type="match status" value="1"/>
</dbReference>
<dbReference type="PANTHER" id="PTHR43265">
    <property type="entry name" value="ESTERASE ESTD"/>
    <property type="match status" value="1"/>
</dbReference>
<keyword evidence="3" id="KW-0378">Hydrolase</keyword>
<sequence length="468" mass="49221">MVALWLFIALSATLAAGSACAKEAVGDWSGLLAGQLHIIVHVTKDAGGQYGATLESPDQGSAVMPADKVAIDADHFSFTITSIGGSFAGTWNAEKNGWAGTWTQGQTLALILSRMTSRAAALAPARRPQEEAIAAGPRPYRQEAVNFANERAGIKLAGTLTIPDGDGPFPAVVLICGSGPETRDEEVMGHKVFLVLADALNRRGIAVLRYDKRGVGESTGSYATATIAEFAADAEAALRFVRSHPAIAADRVGLVGHSEGGAVAPMLAVRDPSVQFVVLMAAPGIRIGQLLRLQTARIAKASGTPEADIARRLAFFDKLYADLAVAKSEQQALVVAKTDVAEAVAEQIIPAASADALVTMTTSPWAREAFAYDPIPALRQVKTPVLALNGSRDLQVPAEENLSQISAALQGNSRATVAELPNLNHLFQTAKLGTPAEYGEIEETIAPTALKIISDWVVTHSDPLRLQN</sequence>
<keyword evidence="1" id="KW-0732">Signal</keyword>
<evidence type="ECO:0000313" key="4">
    <source>
        <dbReference type="Proteomes" id="UP000642144"/>
    </source>
</evidence>
<feature type="chain" id="PRO_5046284569" evidence="1">
    <location>
        <begin position="22"/>
        <end position="468"/>
    </location>
</feature>
<reference evidence="3 4" key="1">
    <citation type="submission" date="2019-12" db="EMBL/GenBank/DDBJ databases">
        <title>Novel species isolated from a subtropical stream in China.</title>
        <authorList>
            <person name="Lu H."/>
        </authorList>
    </citation>
    <scope>NUCLEOTIDE SEQUENCE [LARGE SCALE GENOMIC DNA]</scope>
    <source>
        <strain evidence="3 4">CY42W</strain>
    </source>
</reference>
<dbReference type="GO" id="GO:0016787">
    <property type="term" value="F:hydrolase activity"/>
    <property type="evidence" value="ECO:0007669"/>
    <property type="project" value="UniProtKB-KW"/>
</dbReference>
<organism evidence="3 4">
    <name type="scientific">Duganella levis</name>
    <dbReference type="NCBI Taxonomy" id="2692169"/>
    <lineage>
        <taxon>Bacteria</taxon>
        <taxon>Pseudomonadati</taxon>
        <taxon>Pseudomonadota</taxon>
        <taxon>Betaproteobacteria</taxon>
        <taxon>Burkholderiales</taxon>
        <taxon>Oxalobacteraceae</taxon>
        <taxon>Telluria group</taxon>
        <taxon>Duganella</taxon>
    </lineage>
</organism>
<keyword evidence="4" id="KW-1185">Reference proteome</keyword>
<dbReference type="Proteomes" id="UP000642144">
    <property type="component" value="Unassembled WGS sequence"/>
</dbReference>
<accession>A0ABW9W3Y7</accession>
<evidence type="ECO:0000259" key="2">
    <source>
        <dbReference type="Pfam" id="PF12146"/>
    </source>
</evidence>
<dbReference type="EMBL" id="WWCT01000017">
    <property type="protein sequence ID" value="MYN28683.1"/>
    <property type="molecule type" value="Genomic_DNA"/>
</dbReference>